<sequence>MEPGALQWLGWWYASRLYSHLKSNDTLTFHAWNTFRNAYPEEVDQHVTFRVQEQDLESTQFVSVVDRLSRLDVSLLTFLCVRIRSLSIDHLVALTKIQTLAVLVVENGTSAHQHTMDRPLAETLRDWGRSVGESDTLKKLRVLVLSGYDIHQMNGFFKSLSSFPALNLIGIDGLFIQSGAGNFWGDWTNHLPKCPNPTKASPDAIWETTATTTASKMRQLYKCSLEMAPLELGEAAEIRSIAMIYSQSYESVPRCHTEWFYRELRDGRDARMKRSQRADHQDRRETQSKKLKVRNKNKVGMDSLLGTFM</sequence>
<dbReference type="AlphaFoldDB" id="A0A9Q9DP45"/>
<name>A0A9Q9DP45_CURCL</name>
<keyword evidence="3" id="KW-1185">Reference proteome</keyword>
<protein>
    <submittedName>
        <fullName evidence="2">Uncharacterized protein</fullName>
    </submittedName>
</protein>
<dbReference type="OrthoDB" id="5273928at2759"/>
<organism evidence="2 3">
    <name type="scientific">Curvularia clavata</name>
    <dbReference type="NCBI Taxonomy" id="95742"/>
    <lineage>
        <taxon>Eukaryota</taxon>
        <taxon>Fungi</taxon>
        <taxon>Dikarya</taxon>
        <taxon>Ascomycota</taxon>
        <taxon>Pezizomycotina</taxon>
        <taxon>Dothideomycetes</taxon>
        <taxon>Pleosporomycetidae</taxon>
        <taxon>Pleosporales</taxon>
        <taxon>Pleosporineae</taxon>
        <taxon>Pleosporaceae</taxon>
        <taxon>Curvularia</taxon>
    </lineage>
</organism>
<evidence type="ECO:0000313" key="3">
    <source>
        <dbReference type="Proteomes" id="UP001056012"/>
    </source>
</evidence>
<proteinExistence type="predicted"/>
<reference evidence="2" key="1">
    <citation type="submission" date="2021-12" db="EMBL/GenBank/DDBJ databases">
        <title>Curvularia clavata genome.</title>
        <authorList>
            <person name="Cao Y."/>
        </authorList>
    </citation>
    <scope>NUCLEOTIDE SEQUENCE</scope>
    <source>
        <strain evidence="2">Yc1106</strain>
    </source>
</reference>
<dbReference type="EMBL" id="CP089274">
    <property type="protein sequence ID" value="USP73269.1"/>
    <property type="molecule type" value="Genomic_DNA"/>
</dbReference>
<dbReference type="Proteomes" id="UP001056012">
    <property type="component" value="Chromosome 1"/>
</dbReference>
<feature type="compositionally biased region" description="Basic and acidic residues" evidence="1">
    <location>
        <begin position="270"/>
        <end position="288"/>
    </location>
</feature>
<dbReference type="VEuPathDB" id="FungiDB:yc1106_00543"/>
<accession>A0A9Q9DP45</accession>
<feature type="region of interest" description="Disordered" evidence="1">
    <location>
        <begin position="270"/>
        <end position="296"/>
    </location>
</feature>
<evidence type="ECO:0000313" key="2">
    <source>
        <dbReference type="EMBL" id="USP73269.1"/>
    </source>
</evidence>
<gene>
    <name evidence="2" type="ORF">yc1106_00543</name>
</gene>
<evidence type="ECO:0000256" key="1">
    <source>
        <dbReference type="SAM" id="MobiDB-lite"/>
    </source>
</evidence>